<dbReference type="SUPFAM" id="SSF160631">
    <property type="entry name" value="SMI1/KNR4-like"/>
    <property type="match status" value="1"/>
</dbReference>
<evidence type="ECO:0000313" key="2">
    <source>
        <dbReference type="EMBL" id="MBC6324899.1"/>
    </source>
</evidence>
<name>A0AAW3XLS1_9ENTR</name>
<dbReference type="AlphaFoldDB" id="A0AAW3XLS1"/>
<accession>A0AAW3XLS1</accession>
<organism evidence="2 3">
    <name type="scientific">Enterobacter kobei</name>
    <dbReference type="NCBI Taxonomy" id="208224"/>
    <lineage>
        <taxon>Bacteria</taxon>
        <taxon>Pseudomonadati</taxon>
        <taxon>Pseudomonadota</taxon>
        <taxon>Gammaproteobacteria</taxon>
        <taxon>Enterobacterales</taxon>
        <taxon>Enterobacteriaceae</taxon>
        <taxon>Enterobacter</taxon>
        <taxon>Enterobacter cloacae complex</taxon>
    </lineage>
</organism>
<dbReference type="InterPro" id="IPR018958">
    <property type="entry name" value="Knr4/Smi1-like_dom"/>
</dbReference>
<dbReference type="InterPro" id="IPR037883">
    <property type="entry name" value="Knr4/Smi1-like_sf"/>
</dbReference>
<dbReference type="Pfam" id="PF09346">
    <property type="entry name" value="SMI1_KNR4"/>
    <property type="match status" value="1"/>
</dbReference>
<feature type="domain" description="Knr4/Smi1-like" evidence="1">
    <location>
        <begin position="9"/>
        <end position="131"/>
    </location>
</feature>
<dbReference type="RefSeq" id="WP_052684025.1">
    <property type="nucleotide sequence ID" value="NZ_AP022431.1"/>
</dbReference>
<comment type="caution">
    <text evidence="2">The sequence shown here is derived from an EMBL/GenBank/DDBJ whole genome shotgun (WGS) entry which is preliminary data.</text>
</comment>
<proteinExistence type="predicted"/>
<reference evidence="2" key="1">
    <citation type="submission" date="2020-08" db="EMBL/GenBank/DDBJ databases">
        <title>Distribution of Beta-Lactamase Producing Gram-Negative Bacterial Isolates in Isabela River of Santo Domingo, Dominican Republic.</title>
        <authorList>
            <person name="Calderon V."/>
            <person name="Del Rosario C."/>
            <person name="Duarte A."/>
            <person name="Bonnelly R."/>
            <person name="Barauna R."/>
            <person name="Ramos R.T."/>
            <person name="Perdomo O.P."/>
            <person name="Rodriguez De Francisco L.E."/>
            <person name="Franco De Los Santos E.F."/>
        </authorList>
    </citation>
    <scope>NUCLEOTIDE SEQUENCE</scope>
    <source>
        <strain evidence="2">INTEC_BI4_1.1</strain>
    </source>
</reference>
<dbReference type="SMART" id="SM00860">
    <property type="entry name" value="SMI1_KNR4"/>
    <property type="match status" value="1"/>
</dbReference>
<protein>
    <submittedName>
        <fullName evidence="2">SMI1/KNR4 family protein</fullName>
    </submittedName>
</protein>
<dbReference type="EMBL" id="JACSEP010000109">
    <property type="protein sequence ID" value="MBC6324899.1"/>
    <property type="molecule type" value="Genomic_DNA"/>
</dbReference>
<gene>
    <name evidence="2" type="ORF">H9R40_17265</name>
</gene>
<dbReference type="Gene3D" id="3.40.1580.10">
    <property type="entry name" value="SMI1/KNR4-like"/>
    <property type="match status" value="1"/>
</dbReference>
<dbReference type="Proteomes" id="UP000613022">
    <property type="component" value="Unassembled WGS sequence"/>
</dbReference>
<evidence type="ECO:0000259" key="1">
    <source>
        <dbReference type="SMART" id="SM00860"/>
    </source>
</evidence>
<sequence>MYLTDSEKKLTVDEINAFNAYFDYHLPSSFLDFYLKNNGGYPHNNEEGNPFILGGFNPIKYGDLPIEQLYHDLIESFGELRNMVPFAYDDGGNTFLLSLKSDDSLGKVFIFLMDDKEVELVADSFSEFLEELFA</sequence>
<evidence type="ECO:0000313" key="3">
    <source>
        <dbReference type="Proteomes" id="UP000613022"/>
    </source>
</evidence>